<evidence type="ECO:0000259" key="6">
    <source>
        <dbReference type="Pfam" id="PF08239"/>
    </source>
</evidence>
<feature type="domain" description="SH3b" evidence="6">
    <location>
        <begin position="193"/>
        <end position="241"/>
    </location>
</feature>
<protein>
    <submittedName>
        <fullName evidence="7">Tetratricopeptide repeat protein</fullName>
    </submittedName>
</protein>
<dbReference type="Gene3D" id="2.30.30.40">
    <property type="entry name" value="SH3 Domains"/>
    <property type="match status" value="1"/>
</dbReference>
<keyword evidence="8" id="KW-1185">Reference proteome</keyword>
<reference evidence="8" key="1">
    <citation type="submission" date="2020-01" db="EMBL/GenBank/DDBJ databases">
        <title>Sphingomonas sp. strain CSW-10.</title>
        <authorList>
            <person name="Chen W.-M."/>
        </authorList>
    </citation>
    <scope>NUCLEOTIDE SEQUENCE [LARGE SCALE GENOMIC DNA]</scope>
    <source>
        <strain evidence="8">NST-5</strain>
    </source>
</reference>
<organism evidence="7 8">
    <name type="scientific">Flavobacterium ichthyis</name>
    <dbReference type="NCBI Taxonomy" id="2698827"/>
    <lineage>
        <taxon>Bacteria</taxon>
        <taxon>Pseudomonadati</taxon>
        <taxon>Bacteroidota</taxon>
        <taxon>Flavobacteriia</taxon>
        <taxon>Flavobacteriales</taxon>
        <taxon>Flavobacteriaceae</taxon>
        <taxon>Flavobacterium</taxon>
    </lineage>
</organism>
<dbReference type="Pfam" id="PF13414">
    <property type="entry name" value="TPR_11"/>
    <property type="match status" value="1"/>
</dbReference>
<dbReference type="PANTHER" id="PTHR45831:SF2">
    <property type="entry name" value="LD24721P"/>
    <property type="match status" value="1"/>
</dbReference>
<feature type="repeat" description="TPR" evidence="3">
    <location>
        <begin position="51"/>
        <end position="84"/>
    </location>
</feature>
<dbReference type="PROSITE" id="PS50005">
    <property type="entry name" value="TPR"/>
    <property type="match status" value="1"/>
</dbReference>
<evidence type="ECO:0000256" key="1">
    <source>
        <dbReference type="ARBA" id="ARBA00022737"/>
    </source>
</evidence>
<dbReference type="InterPro" id="IPR003646">
    <property type="entry name" value="SH3-like_bac-type"/>
</dbReference>
<feature type="transmembrane region" description="Helical" evidence="4">
    <location>
        <begin position="125"/>
        <end position="144"/>
    </location>
</feature>
<dbReference type="InterPro" id="IPR011990">
    <property type="entry name" value="TPR-like_helical_dom_sf"/>
</dbReference>
<evidence type="ECO:0000313" key="7">
    <source>
        <dbReference type="EMBL" id="NBL65416.1"/>
    </source>
</evidence>
<feature type="signal peptide" evidence="5">
    <location>
        <begin position="1"/>
        <end position="17"/>
    </location>
</feature>
<dbReference type="EMBL" id="JAABLM010000010">
    <property type="protein sequence ID" value="NBL65416.1"/>
    <property type="molecule type" value="Genomic_DNA"/>
</dbReference>
<gene>
    <name evidence="7" type="ORF">GV828_09420</name>
</gene>
<feature type="chain" id="PRO_5046206622" evidence="5">
    <location>
        <begin position="18"/>
        <end position="247"/>
    </location>
</feature>
<keyword evidence="4" id="KW-0812">Transmembrane</keyword>
<dbReference type="Gene3D" id="1.25.40.10">
    <property type="entry name" value="Tetratricopeptide repeat domain"/>
    <property type="match status" value="1"/>
</dbReference>
<evidence type="ECO:0000256" key="3">
    <source>
        <dbReference type="PROSITE-ProRule" id="PRU00339"/>
    </source>
</evidence>
<keyword evidence="4" id="KW-1133">Transmembrane helix</keyword>
<keyword evidence="2 3" id="KW-0802">TPR repeat</keyword>
<evidence type="ECO:0000313" key="8">
    <source>
        <dbReference type="Proteomes" id="UP000798602"/>
    </source>
</evidence>
<dbReference type="SUPFAM" id="SSF48452">
    <property type="entry name" value="TPR-like"/>
    <property type="match status" value="1"/>
</dbReference>
<dbReference type="PROSITE" id="PS50293">
    <property type="entry name" value="TPR_REGION"/>
    <property type="match status" value="1"/>
</dbReference>
<keyword evidence="5" id="KW-0732">Signal</keyword>
<name>A0ABW9Z9N5_9FLAO</name>
<dbReference type="PANTHER" id="PTHR45831">
    <property type="entry name" value="LD24721P"/>
    <property type="match status" value="1"/>
</dbReference>
<comment type="caution">
    <text evidence="7">The sequence shown here is derived from an EMBL/GenBank/DDBJ whole genome shotgun (WGS) entry which is preliminary data.</text>
</comment>
<sequence length="247" mass="28638">MKNLAYILLLISQFSWAQDAFVKGNNFYEKENYEQAIQQYELVLKEKKHSAELYFNLGNAYYKLNKTAPAIYNFEKALLLNPGFSDAKNNLQFAQNRTIDAIKPVEKTGFNNWFNQFLASHTHNGWATIAVAFSILFLLFFIGYYFTSKTWLKRTFFTLLLLSFVAMIVMVSLAFAEKSRFENDRPAIVFQSVLVVKAEPKENATDAFIIHEGTRVQVLEELNNWQKIQLADEKEGWVLKNAVKEIK</sequence>
<accession>A0ABW9Z9N5</accession>
<dbReference type="InterPro" id="IPR019734">
    <property type="entry name" value="TPR_rpt"/>
</dbReference>
<dbReference type="Proteomes" id="UP000798602">
    <property type="component" value="Unassembled WGS sequence"/>
</dbReference>
<keyword evidence="4" id="KW-0472">Membrane</keyword>
<dbReference type="InterPro" id="IPR047150">
    <property type="entry name" value="SGT"/>
</dbReference>
<evidence type="ECO:0000256" key="5">
    <source>
        <dbReference type="SAM" id="SignalP"/>
    </source>
</evidence>
<feature type="transmembrane region" description="Helical" evidence="4">
    <location>
        <begin position="156"/>
        <end position="176"/>
    </location>
</feature>
<evidence type="ECO:0000256" key="2">
    <source>
        <dbReference type="ARBA" id="ARBA00022803"/>
    </source>
</evidence>
<dbReference type="Pfam" id="PF08239">
    <property type="entry name" value="SH3_3"/>
    <property type="match status" value="1"/>
</dbReference>
<keyword evidence="1" id="KW-0677">Repeat</keyword>
<dbReference type="SMART" id="SM00028">
    <property type="entry name" value="TPR"/>
    <property type="match status" value="2"/>
</dbReference>
<proteinExistence type="predicted"/>
<evidence type="ECO:0000256" key="4">
    <source>
        <dbReference type="SAM" id="Phobius"/>
    </source>
</evidence>